<keyword evidence="7 8" id="KW-0472">Membrane</keyword>
<dbReference type="GO" id="GO:0015627">
    <property type="term" value="C:type II protein secretion system complex"/>
    <property type="evidence" value="ECO:0007669"/>
    <property type="project" value="InterPro"/>
</dbReference>
<dbReference type="InterPro" id="IPR042094">
    <property type="entry name" value="T2SS_GspF_sf"/>
</dbReference>
<proteinExistence type="inferred from homology"/>
<feature type="domain" description="Type II secretion system protein GspF" evidence="9">
    <location>
        <begin position="280"/>
        <end position="400"/>
    </location>
</feature>
<evidence type="ECO:0000256" key="8">
    <source>
        <dbReference type="SAM" id="Phobius"/>
    </source>
</evidence>
<reference evidence="10" key="1">
    <citation type="submission" date="2018-01" db="EMBL/GenBank/DDBJ databases">
        <authorList>
            <person name="Regsiter A."/>
            <person name="William W."/>
        </authorList>
    </citation>
    <scope>NUCLEOTIDE SEQUENCE</scope>
    <source>
        <strain evidence="10">TRIP AH-1</strain>
    </source>
</reference>
<feature type="domain" description="Type II secretion system protein GspF" evidence="9">
    <location>
        <begin position="76"/>
        <end position="198"/>
    </location>
</feature>
<dbReference type="GO" id="GO:0005886">
    <property type="term" value="C:plasma membrane"/>
    <property type="evidence" value="ECO:0007669"/>
    <property type="project" value="UniProtKB-SubCell"/>
</dbReference>
<dbReference type="InterPro" id="IPR018076">
    <property type="entry name" value="T2SS_GspF_dom"/>
</dbReference>
<evidence type="ECO:0000256" key="3">
    <source>
        <dbReference type="ARBA" id="ARBA00022475"/>
    </source>
</evidence>
<evidence type="ECO:0000256" key="1">
    <source>
        <dbReference type="ARBA" id="ARBA00004429"/>
    </source>
</evidence>
<sequence length="409" mass="45052">MPVFEYKALDKSGKTTNGIVDADSAVGARQKLRGTGLFPVEVRVTASKTKEQEGPAQTSLSTLFQRIKPAELSVMTRQLSILLGAGVTLVASLDTLILQITNPLFKKILAQVKESVNEGNSLAFTLSKHPKIFSQIYVNMVRAGEASGSLDLVLERLAEFGERQEIIRGRFKAAMAYPTVMLFIGTAILFFLVTFIVPQIAGIFKDLKQTLPVPTLILIAISGFLKSFWWLILMLIAGIIVLLRQLVKTPKGRYVWDKIILTTPMFGDINVKMAMARFGRTLGSLVQNGVPLLSALEIVRNIVNNTLIAKDIDEAMEKIGEGKSLAAPLSQSRWFPPIAIQMIAVGEQSGELERLLNKIADIYEGETESKVMALTAMLEPLMILFMAISVAFIVFSILLPIFEINQMVH</sequence>
<keyword evidence="3" id="KW-1003">Cell membrane</keyword>
<evidence type="ECO:0000256" key="4">
    <source>
        <dbReference type="ARBA" id="ARBA00022519"/>
    </source>
</evidence>
<dbReference type="FunFam" id="1.20.81.30:FF:000001">
    <property type="entry name" value="Type II secretion system protein F"/>
    <property type="match status" value="2"/>
</dbReference>
<protein>
    <submittedName>
        <fullName evidence="10">General secretion pathway protein F</fullName>
    </submittedName>
</protein>
<evidence type="ECO:0000256" key="6">
    <source>
        <dbReference type="ARBA" id="ARBA00022989"/>
    </source>
</evidence>
<accession>A0A445MSM1</accession>
<evidence type="ECO:0000256" key="5">
    <source>
        <dbReference type="ARBA" id="ARBA00022692"/>
    </source>
</evidence>
<evidence type="ECO:0000313" key="10">
    <source>
        <dbReference type="EMBL" id="SPD72467.1"/>
    </source>
</evidence>
<dbReference type="PRINTS" id="PR00812">
    <property type="entry name" value="BCTERIALGSPF"/>
</dbReference>
<keyword evidence="4" id="KW-0997">Cell inner membrane</keyword>
<dbReference type="Pfam" id="PF00482">
    <property type="entry name" value="T2SSF"/>
    <property type="match status" value="2"/>
</dbReference>
<evidence type="ECO:0000256" key="2">
    <source>
        <dbReference type="ARBA" id="ARBA00005745"/>
    </source>
</evidence>
<dbReference type="InterPro" id="IPR003004">
    <property type="entry name" value="GspF/PilC"/>
</dbReference>
<dbReference type="GO" id="GO:0015628">
    <property type="term" value="P:protein secretion by the type II secretion system"/>
    <property type="evidence" value="ECO:0007669"/>
    <property type="project" value="InterPro"/>
</dbReference>
<evidence type="ECO:0000256" key="7">
    <source>
        <dbReference type="ARBA" id="ARBA00023136"/>
    </source>
</evidence>
<dbReference type="PANTHER" id="PTHR30012:SF0">
    <property type="entry name" value="TYPE II SECRETION SYSTEM PROTEIN F-RELATED"/>
    <property type="match status" value="1"/>
</dbReference>
<keyword evidence="5 8" id="KW-0812">Transmembrane</keyword>
<dbReference type="InterPro" id="IPR011850">
    <property type="entry name" value="T2SS_GspF"/>
</dbReference>
<comment type="similarity">
    <text evidence="2">Belongs to the GSP F family.</text>
</comment>
<dbReference type="Gene3D" id="1.20.81.30">
    <property type="entry name" value="Type II secretion system (T2SS), domain F"/>
    <property type="match status" value="2"/>
</dbReference>
<feature type="transmembrane region" description="Helical" evidence="8">
    <location>
        <begin position="180"/>
        <end position="204"/>
    </location>
</feature>
<feature type="transmembrane region" description="Helical" evidence="8">
    <location>
        <begin position="381"/>
        <end position="402"/>
    </location>
</feature>
<comment type="subcellular location">
    <subcellularLocation>
        <location evidence="1">Cell inner membrane</location>
        <topology evidence="1">Multi-pass membrane protein</topology>
    </subcellularLocation>
</comment>
<dbReference type="AlphaFoldDB" id="A0A445MSM1"/>
<organism evidence="10">
    <name type="scientific">uncultured Desulfobacterium sp</name>
    <dbReference type="NCBI Taxonomy" id="201089"/>
    <lineage>
        <taxon>Bacteria</taxon>
        <taxon>Pseudomonadati</taxon>
        <taxon>Thermodesulfobacteriota</taxon>
        <taxon>Desulfobacteria</taxon>
        <taxon>Desulfobacterales</taxon>
        <taxon>Desulfobacteriaceae</taxon>
        <taxon>Desulfobacterium</taxon>
        <taxon>environmental samples</taxon>
    </lineage>
</organism>
<dbReference type="EMBL" id="OJIN01000044">
    <property type="protein sequence ID" value="SPD72467.1"/>
    <property type="molecule type" value="Genomic_DNA"/>
</dbReference>
<dbReference type="PANTHER" id="PTHR30012">
    <property type="entry name" value="GENERAL SECRETION PATHWAY PROTEIN"/>
    <property type="match status" value="1"/>
</dbReference>
<dbReference type="NCBIfam" id="TIGR02120">
    <property type="entry name" value="GspF"/>
    <property type="match status" value="1"/>
</dbReference>
<gene>
    <name evidence="10" type="ORF">PITCH_A1380015</name>
</gene>
<name>A0A445MSM1_9BACT</name>
<evidence type="ECO:0000259" key="9">
    <source>
        <dbReference type="Pfam" id="PF00482"/>
    </source>
</evidence>
<keyword evidence="6 8" id="KW-1133">Transmembrane helix</keyword>
<feature type="transmembrane region" description="Helical" evidence="8">
    <location>
        <begin position="216"/>
        <end position="243"/>
    </location>
</feature>